<dbReference type="EMBL" id="JAQOMS010000002">
    <property type="protein sequence ID" value="MDC2888706.1"/>
    <property type="molecule type" value="Genomic_DNA"/>
</dbReference>
<proteinExistence type="predicted"/>
<dbReference type="Gene3D" id="3.40.50.300">
    <property type="entry name" value="P-loop containing nucleotide triphosphate hydrolases"/>
    <property type="match status" value="1"/>
</dbReference>
<protein>
    <submittedName>
        <fullName evidence="3">DEAD/DEAH box helicase</fullName>
    </submittedName>
</protein>
<dbReference type="SUPFAM" id="SSF52540">
    <property type="entry name" value="P-loop containing nucleoside triphosphate hydrolases"/>
    <property type="match status" value="1"/>
</dbReference>
<comment type="caution">
    <text evidence="3">The sequence shown here is derived from an EMBL/GenBank/DDBJ whole genome shotgun (WGS) entry which is preliminary data.</text>
</comment>
<dbReference type="Proteomes" id="UP001528411">
    <property type="component" value="Unassembled WGS sequence"/>
</dbReference>
<evidence type="ECO:0000313" key="4">
    <source>
        <dbReference type="Proteomes" id="UP001528411"/>
    </source>
</evidence>
<keyword evidence="3" id="KW-0378">Hydrolase</keyword>
<dbReference type="RefSeq" id="WP_272180289.1">
    <property type="nucleotide sequence ID" value="NZ_JAQOMS010000002.1"/>
</dbReference>
<dbReference type="InterPro" id="IPR011545">
    <property type="entry name" value="DEAD/DEAH_box_helicase_dom"/>
</dbReference>
<evidence type="ECO:0000256" key="1">
    <source>
        <dbReference type="SAM" id="MobiDB-lite"/>
    </source>
</evidence>
<evidence type="ECO:0000313" key="3">
    <source>
        <dbReference type="EMBL" id="MDC2888706.1"/>
    </source>
</evidence>
<accession>A0ABT5FAY3</accession>
<feature type="domain" description="DEAD/DEAH-box helicase" evidence="2">
    <location>
        <begin position="47"/>
        <end position="151"/>
    </location>
</feature>
<dbReference type="Pfam" id="PF00270">
    <property type="entry name" value="DEAD"/>
    <property type="match status" value="1"/>
</dbReference>
<feature type="region of interest" description="Disordered" evidence="1">
    <location>
        <begin position="213"/>
        <end position="233"/>
    </location>
</feature>
<dbReference type="GO" id="GO:0004386">
    <property type="term" value="F:helicase activity"/>
    <property type="evidence" value="ECO:0007669"/>
    <property type="project" value="UniProtKB-KW"/>
</dbReference>
<dbReference type="PANTHER" id="PTHR47957:SF3">
    <property type="entry name" value="ATP-DEPENDENT HELICASE HRQ1"/>
    <property type="match status" value="1"/>
</dbReference>
<keyword evidence="3" id="KW-0347">Helicase</keyword>
<organism evidence="3 4">
    <name type="scientific">Psychrosphaera algicola</name>
    <dbReference type="NCBI Taxonomy" id="3023714"/>
    <lineage>
        <taxon>Bacteria</taxon>
        <taxon>Pseudomonadati</taxon>
        <taxon>Pseudomonadota</taxon>
        <taxon>Gammaproteobacteria</taxon>
        <taxon>Alteromonadales</taxon>
        <taxon>Pseudoalteromonadaceae</taxon>
        <taxon>Psychrosphaera</taxon>
    </lineage>
</organism>
<evidence type="ECO:0000259" key="2">
    <source>
        <dbReference type="Pfam" id="PF00270"/>
    </source>
</evidence>
<reference evidence="3 4" key="1">
    <citation type="submission" date="2023-01" db="EMBL/GenBank/DDBJ databases">
        <title>Psychrosphaera sp. nov., isolated from marine algae.</title>
        <authorList>
            <person name="Bayburt H."/>
            <person name="Choi B.J."/>
            <person name="Kim J.M."/>
            <person name="Choi D.G."/>
            <person name="Jeon C.O."/>
        </authorList>
    </citation>
    <scope>NUCLEOTIDE SEQUENCE [LARGE SCALE GENOMIC DNA]</scope>
    <source>
        <strain evidence="3 4">G1-22</strain>
    </source>
</reference>
<name>A0ABT5FAY3_9GAMM</name>
<keyword evidence="4" id="KW-1185">Reference proteome</keyword>
<keyword evidence="3" id="KW-0547">Nucleotide-binding</keyword>
<keyword evidence="3" id="KW-0067">ATP-binding</keyword>
<sequence>MLPVYKSGKKLEELNTKDLPALSQETISSFVQVASASLIPKNINLYQHQQVMLQKALAQERKHCVVVTGTGSGKTEAFLLPVLASIIKEAKGNWKPPQAPNKTWGNSIKWDSSRKLLRKETRTPAVRALLLYPMNALVEDQISRLRSALDAKESLSAMDDALEGNRIRFGRYNGSTPVSGHPFKSDGKANTAKRSELTKKIMRAHSEYEEYKEQLKNANSELKEANREGNKKK</sequence>
<dbReference type="PANTHER" id="PTHR47957">
    <property type="entry name" value="ATP-DEPENDENT HELICASE HRQ1"/>
    <property type="match status" value="1"/>
</dbReference>
<dbReference type="InterPro" id="IPR027417">
    <property type="entry name" value="P-loop_NTPase"/>
</dbReference>
<gene>
    <name evidence="3" type="ORF">PN838_07925</name>
</gene>